<evidence type="ECO:0000256" key="1">
    <source>
        <dbReference type="SAM" id="MobiDB-lite"/>
    </source>
</evidence>
<accession>A0A6J7WIY4</accession>
<dbReference type="EMBL" id="LR798235">
    <property type="protein sequence ID" value="CAB5212570.1"/>
    <property type="molecule type" value="Genomic_DNA"/>
</dbReference>
<protein>
    <submittedName>
        <fullName evidence="2">Uncharacterized protein</fullName>
    </submittedName>
</protein>
<evidence type="ECO:0000313" key="2">
    <source>
        <dbReference type="EMBL" id="CAB5212570.1"/>
    </source>
</evidence>
<sequence length="225" mass="21965">MPGIRPFTGRRFTAGRVRGAYTPPTGGGGGGGPAFRASSTAASTTGSITVSAPAGTASGDQLILVFRSFHDAKSGSAGSLTSTGWTSVVVGSSWTGSGFAVYRKTAGASETSYVWGSGANWTTGNLSVIAISGAAAIDVAGTRTGTLVAPSVTTTTSTDLLVYIAGESIGAITPPSGMTSRVSYANPAAVLIATQTLSASGATGTRTGTVSGGSGNSESLLVAVK</sequence>
<gene>
    <name evidence="2" type="ORF">UFOVP196_31</name>
</gene>
<organism evidence="2">
    <name type="scientific">uncultured Caudovirales phage</name>
    <dbReference type="NCBI Taxonomy" id="2100421"/>
    <lineage>
        <taxon>Viruses</taxon>
        <taxon>Duplodnaviria</taxon>
        <taxon>Heunggongvirae</taxon>
        <taxon>Uroviricota</taxon>
        <taxon>Caudoviricetes</taxon>
        <taxon>Peduoviridae</taxon>
        <taxon>Maltschvirus</taxon>
        <taxon>Maltschvirus maltsch</taxon>
    </lineage>
</organism>
<proteinExistence type="predicted"/>
<reference evidence="2" key="1">
    <citation type="submission" date="2020-05" db="EMBL/GenBank/DDBJ databases">
        <authorList>
            <person name="Chiriac C."/>
            <person name="Salcher M."/>
            <person name="Ghai R."/>
            <person name="Kavagutti S V."/>
        </authorList>
    </citation>
    <scope>NUCLEOTIDE SEQUENCE</scope>
</reference>
<feature type="region of interest" description="Disordered" evidence="1">
    <location>
        <begin position="1"/>
        <end position="39"/>
    </location>
</feature>
<name>A0A6J7WIY4_9CAUD</name>